<keyword evidence="1" id="KW-0489">Methyltransferase</keyword>
<dbReference type="GO" id="GO:0032259">
    <property type="term" value="P:methylation"/>
    <property type="evidence" value="ECO:0007669"/>
    <property type="project" value="UniProtKB-KW"/>
</dbReference>
<organism evidence="1 2">
    <name type="scientific">Sphingomonas olei</name>
    <dbReference type="NCBI Taxonomy" id="1886787"/>
    <lineage>
        <taxon>Bacteria</taxon>
        <taxon>Pseudomonadati</taxon>
        <taxon>Pseudomonadota</taxon>
        <taxon>Alphaproteobacteria</taxon>
        <taxon>Sphingomonadales</taxon>
        <taxon>Sphingomonadaceae</taxon>
        <taxon>Sphingomonas</taxon>
    </lineage>
</organism>
<dbReference type="Proteomes" id="UP000308038">
    <property type="component" value="Unassembled WGS sequence"/>
</dbReference>
<evidence type="ECO:0000313" key="1">
    <source>
        <dbReference type="EMBL" id="THG40596.1"/>
    </source>
</evidence>
<dbReference type="InterPro" id="IPR029063">
    <property type="entry name" value="SAM-dependent_MTases_sf"/>
</dbReference>
<dbReference type="SUPFAM" id="SSF53335">
    <property type="entry name" value="S-adenosyl-L-methionine-dependent methyltransferases"/>
    <property type="match status" value="1"/>
</dbReference>
<comment type="caution">
    <text evidence="1">The sequence shown here is derived from an EMBL/GenBank/DDBJ whole genome shotgun (WGS) entry which is preliminary data.</text>
</comment>
<protein>
    <submittedName>
        <fullName evidence="1">Class I SAM-dependent methyltransferase</fullName>
    </submittedName>
</protein>
<evidence type="ECO:0000313" key="2">
    <source>
        <dbReference type="Proteomes" id="UP000308038"/>
    </source>
</evidence>
<dbReference type="Pfam" id="PF13578">
    <property type="entry name" value="Methyltransf_24"/>
    <property type="match status" value="1"/>
</dbReference>
<keyword evidence="2" id="KW-1185">Reference proteome</keyword>
<sequence>MAVLLHKIADVSATALGGIAAPALRFMGKHHNRMTRFQALQDRAGFQVRTTHYYEPTYAEHDLPADTQKARFLPGFDMNEGEQLALLRSFHFAEELRAFPDAKPREDEYGYDNRMYSYGDAEILYNMIRLKKPARIIEIGSGQSTLMARAAIAANKRDDEGYTCAHICIEPYEMPWLERTGVTVVRERVEDLDLAFFDALDANDILFIDSSHVIRPWGDVLREFHQIVPSVKSGVIVHVHDIFTPYDYPETWLRQDRRLWNEQYLMESFLCYNSQFKVICANHWLKQERFYEFVAACPMTAEHPDAKPGGFWFQRV</sequence>
<dbReference type="RefSeq" id="WP_136451227.1">
    <property type="nucleotide sequence ID" value="NZ_SSTI01000004.1"/>
</dbReference>
<gene>
    <name evidence="1" type="ORF">E5988_07205</name>
</gene>
<dbReference type="Gene3D" id="3.40.50.150">
    <property type="entry name" value="Vaccinia Virus protein VP39"/>
    <property type="match status" value="1"/>
</dbReference>
<dbReference type="GO" id="GO:0008168">
    <property type="term" value="F:methyltransferase activity"/>
    <property type="evidence" value="ECO:0007669"/>
    <property type="project" value="UniProtKB-KW"/>
</dbReference>
<dbReference type="EMBL" id="SSTI01000004">
    <property type="protein sequence ID" value="THG40596.1"/>
    <property type="molecule type" value="Genomic_DNA"/>
</dbReference>
<proteinExistence type="predicted"/>
<keyword evidence="1" id="KW-0808">Transferase</keyword>
<accession>A0ABY2QIT9</accession>
<reference evidence="1 2" key="1">
    <citation type="submission" date="2019-04" db="EMBL/GenBank/DDBJ databases">
        <title>Microbes associate with the intestines of laboratory mice.</title>
        <authorList>
            <person name="Navarre W."/>
            <person name="Wong E."/>
            <person name="Huang K.C."/>
            <person name="Tropini C."/>
            <person name="Ng K."/>
            <person name="Yu B."/>
        </authorList>
    </citation>
    <scope>NUCLEOTIDE SEQUENCE [LARGE SCALE GENOMIC DNA]</scope>
    <source>
        <strain evidence="1 2">NM83_B4-11</strain>
    </source>
</reference>
<name>A0ABY2QIT9_9SPHN</name>